<proteinExistence type="predicted"/>
<evidence type="ECO:0000313" key="2">
    <source>
        <dbReference type="Proteomes" id="UP000593741"/>
    </source>
</evidence>
<dbReference type="GeneID" id="65130727"/>
<sequence>MNTTEVNNLISLMSNAAFEISAGILIDIHSVEYEISTTCNNKDITEHCINVLNSLIRTKEDLSFEKSINNV</sequence>
<protein>
    <submittedName>
        <fullName evidence="1">Uncharacterized protein</fullName>
    </submittedName>
</protein>
<dbReference type="RefSeq" id="YP_010112260.1">
    <property type="nucleotide sequence ID" value="NC_055890.1"/>
</dbReference>
<organism evidence="1 2">
    <name type="scientific">uncultured phage cr56_1</name>
    <dbReference type="NCBI Taxonomy" id="2772081"/>
    <lineage>
        <taxon>Viruses</taxon>
        <taxon>Duplodnaviria</taxon>
        <taxon>Heunggongvirae</taxon>
        <taxon>Uroviricota</taxon>
        <taxon>Caudoviricetes</taxon>
        <taxon>Crassvirales</taxon>
        <taxon>Suoliviridae</taxon>
        <taxon>Loutivirinae</taxon>
        <taxon>Buchavirus</taxon>
        <taxon>Buchavirus faecalis</taxon>
    </lineage>
</organism>
<keyword evidence="2" id="KW-1185">Reference proteome</keyword>
<evidence type="ECO:0000313" key="1">
    <source>
        <dbReference type="EMBL" id="QOR56808.1"/>
    </source>
</evidence>
<reference evidence="1 2" key="1">
    <citation type="submission" date="2020-07" db="EMBL/GenBank/DDBJ databases">
        <title>Taxonomic proposal: Crassvirales, a new order of highly abundant and diverse bacterial viruses.</title>
        <authorList>
            <person name="Shkoporov A.N."/>
            <person name="Stockdale S.R."/>
            <person name="Guerin E."/>
            <person name="Ross R.P."/>
            <person name="Hill C."/>
        </authorList>
    </citation>
    <scope>NUCLEOTIDE SEQUENCE [LARGE SCALE GENOMIC DNA]</scope>
</reference>
<dbReference type="EMBL" id="MT774397">
    <property type="protein sequence ID" value="QOR56808.1"/>
    <property type="molecule type" value="Genomic_DNA"/>
</dbReference>
<accession>A0A7M1RR80</accession>
<dbReference type="KEGG" id="vg:65130727"/>
<name>A0A7M1RR80_9CAUD</name>
<dbReference type="Proteomes" id="UP000593741">
    <property type="component" value="Genome"/>
</dbReference>